<sequence length="242" mass="26797">MRVSRLYVAAPLNVGGRIELDDDAAHYVRSVLRLKQDQSIVLFNGQGGEYLGRFSEVSRKSVRVEIEQFVEHNVESPLAINLGLGISRGDRMDWAVQKAVELGVTQLTPLVTERCVIKFNDDKKQQRLQHWQHIAQHAAEQSGRTCCPSIGEIANLTDWVSGQEGLSVFLDPYAQQSLADLKPESARVTLLSGPEGGFSEQERQIAKAAGFVPVRMGARILRTETAVLSALTAVQTLWGDFR</sequence>
<keyword evidence="7 12" id="KW-0489">Methyltransferase</keyword>
<dbReference type="CDD" id="cd18084">
    <property type="entry name" value="RsmE-like"/>
    <property type="match status" value="1"/>
</dbReference>
<dbReference type="InterPro" id="IPR029026">
    <property type="entry name" value="tRNA_m1G_MTases_N"/>
</dbReference>
<comment type="function">
    <text evidence="10 12">Specifically methylates the N3 position of the uracil ring of uridine 1498 (m3U1498) in 16S rRNA. Acts on the fully assembled 30S ribosomal subunit.</text>
</comment>
<evidence type="ECO:0000256" key="4">
    <source>
        <dbReference type="ARBA" id="ARBA00013673"/>
    </source>
</evidence>
<dbReference type="GO" id="GO:0070475">
    <property type="term" value="P:rRNA base methylation"/>
    <property type="evidence" value="ECO:0007669"/>
    <property type="project" value="TreeGrafter"/>
</dbReference>
<evidence type="ECO:0000256" key="11">
    <source>
        <dbReference type="ARBA" id="ARBA00047944"/>
    </source>
</evidence>
<keyword evidence="6 12" id="KW-0698">rRNA processing</keyword>
<evidence type="ECO:0000256" key="6">
    <source>
        <dbReference type="ARBA" id="ARBA00022552"/>
    </source>
</evidence>
<proteinExistence type="inferred from homology"/>
<feature type="domain" description="Ribosomal RNA small subunit methyltransferase E methyltransferase" evidence="13">
    <location>
        <begin position="75"/>
        <end position="235"/>
    </location>
</feature>
<dbReference type="Gene3D" id="3.40.1280.10">
    <property type="match status" value="1"/>
</dbReference>
<dbReference type="PANTHER" id="PTHR30027">
    <property type="entry name" value="RIBOSOMAL RNA SMALL SUBUNIT METHYLTRANSFERASE E"/>
    <property type="match status" value="1"/>
</dbReference>
<dbReference type="PANTHER" id="PTHR30027:SF3">
    <property type="entry name" value="16S RRNA (URACIL(1498)-N(3))-METHYLTRANSFERASE"/>
    <property type="match status" value="1"/>
</dbReference>
<dbReference type="Pfam" id="PF04452">
    <property type="entry name" value="Methyltrans_RNA"/>
    <property type="match status" value="1"/>
</dbReference>
<evidence type="ECO:0000256" key="1">
    <source>
        <dbReference type="ARBA" id="ARBA00004496"/>
    </source>
</evidence>
<dbReference type="AlphaFoldDB" id="A0A177M3D9"/>
<evidence type="ECO:0000256" key="8">
    <source>
        <dbReference type="ARBA" id="ARBA00022679"/>
    </source>
</evidence>
<dbReference type="Gene3D" id="2.40.240.20">
    <property type="entry name" value="Hypothetical PUA domain-like, domain 1"/>
    <property type="match status" value="1"/>
</dbReference>
<evidence type="ECO:0000256" key="5">
    <source>
        <dbReference type="ARBA" id="ARBA00022490"/>
    </source>
</evidence>
<organism evidence="15 16">
    <name type="scientific">Methylomonas methanica</name>
    <dbReference type="NCBI Taxonomy" id="421"/>
    <lineage>
        <taxon>Bacteria</taxon>
        <taxon>Pseudomonadati</taxon>
        <taxon>Pseudomonadota</taxon>
        <taxon>Gammaproteobacteria</taxon>
        <taxon>Methylococcales</taxon>
        <taxon>Methylococcaceae</taxon>
        <taxon>Methylomonas</taxon>
    </lineage>
</organism>
<evidence type="ECO:0000256" key="3">
    <source>
        <dbReference type="ARBA" id="ARBA00012328"/>
    </source>
</evidence>
<dbReference type="PIRSF" id="PIRSF015601">
    <property type="entry name" value="MTase_slr0722"/>
    <property type="match status" value="1"/>
</dbReference>
<evidence type="ECO:0000259" key="13">
    <source>
        <dbReference type="Pfam" id="PF04452"/>
    </source>
</evidence>
<comment type="caution">
    <text evidence="15">The sequence shown here is derived from an EMBL/GenBank/DDBJ whole genome shotgun (WGS) entry which is preliminary data.</text>
</comment>
<dbReference type="NCBIfam" id="NF008692">
    <property type="entry name" value="PRK11713.1-5"/>
    <property type="match status" value="1"/>
</dbReference>
<evidence type="ECO:0000256" key="7">
    <source>
        <dbReference type="ARBA" id="ARBA00022603"/>
    </source>
</evidence>
<dbReference type="GO" id="GO:0070042">
    <property type="term" value="F:rRNA (uridine-N3-)-methyltransferase activity"/>
    <property type="evidence" value="ECO:0007669"/>
    <property type="project" value="TreeGrafter"/>
</dbReference>
<dbReference type="OrthoDB" id="9815641at2"/>
<dbReference type="Proteomes" id="UP000078090">
    <property type="component" value="Unassembled WGS sequence"/>
</dbReference>
<name>A0A177M3D9_METMH</name>
<dbReference type="InterPro" id="IPR046887">
    <property type="entry name" value="RsmE_PUA-like"/>
</dbReference>
<accession>A0A177M3D9</accession>
<dbReference type="InterPro" id="IPR046886">
    <property type="entry name" value="RsmE_MTase_dom"/>
</dbReference>
<dbReference type="GO" id="GO:0005737">
    <property type="term" value="C:cytoplasm"/>
    <property type="evidence" value="ECO:0007669"/>
    <property type="project" value="UniProtKB-SubCell"/>
</dbReference>
<evidence type="ECO:0000256" key="2">
    <source>
        <dbReference type="ARBA" id="ARBA00005528"/>
    </source>
</evidence>
<evidence type="ECO:0000256" key="9">
    <source>
        <dbReference type="ARBA" id="ARBA00022691"/>
    </source>
</evidence>
<reference evidence="15 16" key="1">
    <citation type="submission" date="2016-03" db="EMBL/GenBank/DDBJ databases">
        <authorList>
            <person name="Ploux O."/>
        </authorList>
    </citation>
    <scope>NUCLEOTIDE SEQUENCE [LARGE SCALE GENOMIC DNA]</scope>
    <source>
        <strain evidence="15 16">R-45363</strain>
    </source>
</reference>
<dbReference type="InterPro" id="IPR029028">
    <property type="entry name" value="Alpha/beta_knot_MTases"/>
</dbReference>
<evidence type="ECO:0000313" key="15">
    <source>
        <dbReference type="EMBL" id="OAI00238.1"/>
    </source>
</evidence>
<dbReference type="SUPFAM" id="SSF75217">
    <property type="entry name" value="alpha/beta knot"/>
    <property type="match status" value="1"/>
</dbReference>
<dbReference type="SUPFAM" id="SSF88697">
    <property type="entry name" value="PUA domain-like"/>
    <property type="match status" value="1"/>
</dbReference>
<evidence type="ECO:0000259" key="14">
    <source>
        <dbReference type="Pfam" id="PF20260"/>
    </source>
</evidence>
<evidence type="ECO:0000256" key="10">
    <source>
        <dbReference type="ARBA" id="ARBA00025699"/>
    </source>
</evidence>
<dbReference type="NCBIfam" id="TIGR00046">
    <property type="entry name" value="RsmE family RNA methyltransferase"/>
    <property type="match status" value="1"/>
</dbReference>
<keyword evidence="8 12" id="KW-0808">Transferase</keyword>
<dbReference type="Pfam" id="PF20260">
    <property type="entry name" value="PUA_4"/>
    <property type="match status" value="1"/>
</dbReference>
<comment type="catalytic activity">
    <reaction evidence="11 12">
        <text>uridine(1498) in 16S rRNA + S-adenosyl-L-methionine = N(3)-methyluridine(1498) in 16S rRNA + S-adenosyl-L-homocysteine + H(+)</text>
        <dbReference type="Rhea" id="RHEA:42920"/>
        <dbReference type="Rhea" id="RHEA-COMP:10283"/>
        <dbReference type="Rhea" id="RHEA-COMP:10284"/>
        <dbReference type="ChEBI" id="CHEBI:15378"/>
        <dbReference type="ChEBI" id="CHEBI:57856"/>
        <dbReference type="ChEBI" id="CHEBI:59789"/>
        <dbReference type="ChEBI" id="CHEBI:65315"/>
        <dbReference type="ChEBI" id="CHEBI:74502"/>
        <dbReference type="EC" id="2.1.1.193"/>
    </reaction>
</comment>
<dbReference type="InterPro" id="IPR006700">
    <property type="entry name" value="RsmE"/>
</dbReference>
<keyword evidence="9 12" id="KW-0949">S-adenosyl-L-methionine</keyword>
<evidence type="ECO:0000313" key="16">
    <source>
        <dbReference type="Proteomes" id="UP000078090"/>
    </source>
</evidence>
<dbReference type="EMBL" id="LUUG01000098">
    <property type="protein sequence ID" value="OAI00238.1"/>
    <property type="molecule type" value="Genomic_DNA"/>
</dbReference>
<gene>
    <name evidence="15" type="ORF">A1332_18815</name>
</gene>
<feature type="domain" description="Ribosomal RNA small subunit methyltransferase E PUA-like" evidence="14">
    <location>
        <begin position="20"/>
        <end position="67"/>
    </location>
</feature>
<dbReference type="RefSeq" id="WP_064009848.1">
    <property type="nucleotide sequence ID" value="NZ_LUUG01000098.1"/>
</dbReference>
<comment type="subcellular location">
    <subcellularLocation>
        <location evidence="1 12">Cytoplasm</location>
    </subcellularLocation>
</comment>
<comment type="similarity">
    <text evidence="2 12">Belongs to the RNA methyltransferase RsmE family.</text>
</comment>
<protein>
    <recommendedName>
        <fullName evidence="4 12">Ribosomal RNA small subunit methyltransferase E</fullName>
        <ecNumber evidence="3 12">2.1.1.193</ecNumber>
    </recommendedName>
</protein>
<evidence type="ECO:0000256" key="12">
    <source>
        <dbReference type="PIRNR" id="PIRNR015601"/>
    </source>
</evidence>
<dbReference type="EC" id="2.1.1.193" evidence="3 12"/>
<keyword evidence="5 12" id="KW-0963">Cytoplasm</keyword>
<dbReference type="InterPro" id="IPR015947">
    <property type="entry name" value="PUA-like_sf"/>
</dbReference>